<accession>A0AAN4VZB7</accession>
<comment type="caution">
    <text evidence="2">The sequence shown here is derived from an EMBL/GenBank/DDBJ whole genome shotgun (WGS) entry which is preliminary data.</text>
</comment>
<dbReference type="AlphaFoldDB" id="A0AAN4VZB7"/>
<feature type="transmembrane region" description="Helical" evidence="1">
    <location>
        <begin position="42"/>
        <end position="62"/>
    </location>
</feature>
<keyword evidence="1" id="KW-0472">Membrane</keyword>
<dbReference type="PANTHER" id="PTHR38442:SF1">
    <property type="entry name" value="INNER MEMBRANE PROTEIN"/>
    <property type="match status" value="1"/>
</dbReference>
<dbReference type="GO" id="GO:0005886">
    <property type="term" value="C:plasma membrane"/>
    <property type="evidence" value="ECO:0007669"/>
    <property type="project" value="TreeGrafter"/>
</dbReference>
<evidence type="ECO:0000313" key="2">
    <source>
        <dbReference type="EMBL" id="GJM62826.1"/>
    </source>
</evidence>
<name>A0AAN4VZB7_9BACT</name>
<organism evidence="2 3">
    <name type="scientific">Persicobacter diffluens</name>
    <dbReference type="NCBI Taxonomy" id="981"/>
    <lineage>
        <taxon>Bacteria</taxon>
        <taxon>Pseudomonadati</taxon>
        <taxon>Bacteroidota</taxon>
        <taxon>Cytophagia</taxon>
        <taxon>Cytophagales</taxon>
        <taxon>Persicobacteraceae</taxon>
        <taxon>Persicobacter</taxon>
    </lineage>
</organism>
<reference evidence="2 3" key="1">
    <citation type="submission" date="2021-12" db="EMBL/GenBank/DDBJ databases">
        <title>Genome sequencing of bacteria with rrn-lacking chromosome and rrn-plasmid.</title>
        <authorList>
            <person name="Anda M."/>
            <person name="Iwasaki W."/>
        </authorList>
    </citation>
    <scope>NUCLEOTIDE SEQUENCE [LARGE SCALE GENOMIC DNA]</scope>
    <source>
        <strain evidence="2 3">NBRC 15940</strain>
    </source>
</reference>
<keyword evidence="1" id="KW-0812">Transmembrane</keyword>
<dbReference type="RefSeq" id="WP_338238060.1">
    <property type="nucleotide sequence ID" value="NZ_BQKE01000002.1"/>
</dbReference>
<keyword evidence="1" id="KW-1133">Transmembrane helix</keyword>
<dbReference type="PANTHER" id="PTHR38442">
    <property type="entry name" value="INNER MEMBRANE PROTEIN-RELATED"/>
    <property type="match status" value="1"/>
</dbReference>
<dbReference type="EMBL" id="BQKE01000002">
    <property type="protein sequence ID" value="GJM62826.1"/>
    <property type="molecule type" value="Genomic_DNA"/>
</dbReference>
<dbReference type="InterPro" id="IPR007383">
    <property type="entry name" value="DUF445"/>
</dbReference>
<evidence type="ECO:0000256" key="1">
    <source>
        <dbReference type="SAM" id="Phobius"/>
    </source>
</evidence>
<proteinExistence type="predicted"/>
<protein>
    <submittedName>
        <fullName evidence="2">Membrane protein</fullName>
    </submittedName>
</protein>
<keyword evidence="3" id="KW-1185">Reference proteome</keyword>
<feature type="transmembrane region" description="Helical" evidence="1">
    <location>
        <begin position="12"/>
        <end position="30"/>
    </location>
</feature>
<gene>
    <name evidence="2" type="ORF">PEDI_33780</name>
</gene>
<dbReference type="Pfam" id="PF04286">
    <property type="entry name" value="DUF445"/>
    <property type="match status" value="1"/>
</dbReference>
<dbReference type="Proteomes" id="UP001310022">
    <property type="component" value="Unassembled WGS sequence"/>
</dbReference>
<sequence length="408" mass="48111">MQNTNYAKGKVWATSLLVVMIFLFIIALIFRDHHPVFQLLQAFTEAATVGALADWFAVVALFRYPMGIKFPHTNIIEKKRQQIAQGLGQFVVNSFLTKAIIEDELAKFNIIDRLYHWSRENPQWEAWVKWMSLKLPQLIKDIEEELANNILHEQIKNLLGETQIQSLFRYTLKQVEAHSLHHYLVQKGLKWAKDNQEILFQHIYGKMVEEGNLFEQAFMGLSKKRMEERFYHFLEKLTSSYDEMLGAWVEAQFQELKTHQLDQPEFQQKIQLYLLQFLEQPPVNTYIEKAWTTLAPTLIAYLEREQAQIQKFILSYSSRQLQLWYENQVQRDKINHYFQNTITQWIFEKREKIGQIIETTAQGWTDIGARMEAEVGNDLQYIRINGTLIGGTIGLLLYGIEQLFALWL</sequence>
<evidence type="ECO:0000313" key="3">
    <source>
        <dbReference type="Proteomes" id="UP001310022"/>
    </source>
</evidence>